<evidence type="ECO:0000256" key="7">
    <source>
        <dbReference type="SAM" id="Coils"/>
    </source>
</evidence>
<feature type="coiled-coil region" evidence="7">
    <location>
        <begin position="130"/>
        <end position="157"/>
    </location>
</feature>
<dbReference type="GO" id="GO:0005200">
    <property type="term" value="F:structural constituent of cytoskeleton"/>
    <property type="evidence" value="ECO:0007669"/>
    <property type="project" value="InterPro"/>
</dbReference>
<evidence type="ECO:0000313" key="10">
    <source>
        <dbReference type="Proteomes" id="UP000041254"/>
    </source>
</evidence>
<keyword evidence="3" id="KW-0963">Cytoplasm</keyword>
<dbReference type="PhylomeDB" id="A0A0G4FC55"/>
<dbReference type="AlphaFoldDB" id="A0A0G4FC55"/>
<dbReference type="Pfam" id="PF06705">
    <property type="entry name" value="SF-assemblin"/>
    <property type="match status" value="1"/>
</dbReference>
<dbReference type="InterPro" id="IPR008374">
    <property type="entry name" value="SF_assemblin/giardin_b"/>
</dbReference>
<comment type="subcellular location">
    <subcellularLocation>
        <location evidence="1">Cytoplasm</location>
        <location evidence="1">Cytoskeleton</location>
    </subcellularLocation>
</comment>
<keyword evidence="6" id="KW-0206">Cytoskeleton</keyword>
<dbReference type="InParanoid" id="A0A0G4FC55"/>
<keyword evidence="4" id="KW-0493">Microtubule</keyword>
<accession>A0A0G4FC55</accession>
<dbReference type="EMBL" id="CDMY01000405">
    <property type="protein sequence ID" value="CEM10756.1"/>
    <property type="molecule type" value="Genomic_DNA"/>
</dbReference>
<sequence length="358" mass="40137">MASEEPSEAPGELQPAQAPPSEPPAGAFLTQSQPVEATAPPTEYGEAELHPAKRAEDNGRIHRQPEPANGTPKAAHESVGGDKAGATSGGVDEARDDVEPTARLRLKLCNAGERLTNFDKEMGEETRRRKVKEETRLQGLREDLERLERTLHSEVRRRVEVNKILKSDTEQMTDKLLRDLQDYIGEKMQLTKSAVENLENRCTVLASELKAMQVDIPQRVKKDAAALQAAVVRLRQHMDAESTHRHDRSQVIDKKVEEVETSFKKQLDGAMAVVNEHLKLLRKELEGLMRSDDTETEQFRGFVLEEISKIKQSLVLEAQAREQSDDEIVGAIHNYTNALQRGLRSANLRYTDRVVDST</sequence>
<dbReference type="GO" id="GO:0005874">
    <property type="term" value="C:microtubule"/>
    <property type="evidence" value="ECO:0007669"/>
    <property type="project" value="UniProtKB-KW"/>
</dbReference>
<dbReference type="VEuPathDB" id="CryptoDB:Vbra_15012"/>
<dbReference type="PANTHER" id="PTHR40412:SF1">
    <property type="entry name" value="SF-ASSEMBLIN"/>
    <property type="match status" value="1"/>
</dbReference>
<protein>
    <recommendedName>
        <fullName evidence="11">SF-assemblin</fullName>
    </recommendedName>
</protein>
<evidence type="ECO:0008006" key="11">
    <source>
        <dbReference type="Google" id="ProtNLM"/>
    </source>
</evidence>
<dbReference type="PANTHER" id="PTHR40412">
    <property type="entry name" value="SF-ASSEMBLIN"/>
    <property type="match status" value="1"/>
</dbReference>
<evidence type="ECO:0000256" key="8">
    <source>
        <dbReference type="SAM" id="MobiDB-lite"/>
    </source>
</evidence>
<proteinExistence type="inferred from homology"/>
<gene>
    <name evidence="9" type="ORF">Vbra_15012</name>
</gene>
<evidence type="ECO:0000256" key="6">
    <source>
        <dbReference type="ARBA" id="ARBA00023212"/>
    </source>
</evidence>
<keyword evidence="5 7" id="KW-0175">Coiled coil</keyword>
<dbReference type="PRINTS" id="PR01799">
    <property type="entry name" value="SFASSEMBLIN"/>
</dbReference>
<dbReference type="Proteomes" id="UP000041254">
    <property type="component" value="Unassembled WGS sequence"/>
</dbReference>
<dbReference type="OrthoDB" id="436841at2759"/>
<feature type="compositionally biased region" description="Basic and acidic residues" evidence="8">
    <location>
        <begin position="47"/>
        <end position="65"/>
    </location>
</feature>
<comment type="similarity">
    <text evidence="2">Belongs to the SF-assemblin family.</text>
</comment>
<evidence type="ECO:0000256" key="3">
    <source>
        <dbReference type="ARBA" id="ARBA00022490"/>
    </source>
</evidence>
<organism evidence="9 10">
    <name type="scientific">Vitrella brassicaformis (strain CCMP3155)</name>
    <dbReference type="NCBI Taxonomy" id="1169540"/>
    <lineage>
        <taxon>Eukaryota</taxon>
        <taxon>Sar</taxon>
        <taxon>Alveolata</taxon>
        <taxon>Colpodellida</taxon>
        <taxon>Vitrellaceae</taxon>
        <taxon>Vitrella</taxon>
    </lineage>
</organism>
<feature type="region of interest" description="Disordered" evidence="8">
    <location>
        <begin position="1"/>
        <end position="98"/>
    </location>
</feature>
<keyword evidence="10" id="KW-1185">Reference proteome</keyword>
<evidence type="ECO:0000256" key="5">
    <source>
        <dbReference type="ARBA" id="ARBA00023054"/>
    </source>
</evidence>
<evidence type="ECO:0000313" key="9">
    <source>
        <dbReference type="EMBL" id="CEM10756.1"/>
    </source>
</evidence>
<evidence type="ECO:0000256" key="2">
    <source>
        <dbReference type="ARBA" id="ARBA00005678"/>
    </source>
</evidence>
<name>A0A0G4FC55_VITBC</name>
<reference evidence="9 10" key="1">
    <citation type="submission" date="2014-11" db="EMBL/GenBank/DDBJ databases">
        <authorList>
            <person name="Zhu J."/>
            <person name="Qi W."/>
            <person name="Song R."/>
        </authorList>
    </citation>
    <scope>NUCLEOTIDE SEQUENCE [LARGE SCALE GENOMIC DNA]</scope>
</reference>
<evidence type="ECO:0000256" key="4">
    <source>
        <dbReference type="ARBA" id="ARBA00022701"/>
    </source>
</evidence>
<evidence type="ECO:0000256" key="1">
    <source>
        <dbReference type="ARBA" id="ARBA00004245"/>
    </source>
</evidence>